<dbReference type="InterPro" id="IPR019546">
    <property type="entry name" value="TAT_signal_bac_arc"/>
</dbReference>
<comment type="similarity">
    <text evidence="3">Belongs to the [NiFe]/[NiFeSe] hydrogenase small subunit family.</text>
</comment>
<evidence type="ECO:0000256" key="9">
    <source>
        <dbReference type="ARBA" id="ARBA00023002"/>
    </source>
</evidence>
<dbReference type="PANTHER" id="PTHR30013">
    <property type="entry name" value="NIFE / NIFESE HYDROGENASE SMALL SUBUNIT FAMILY MEMBER"/>
    <property type="match status" value="1"/>
</dbReference>
<dbReference type="PROSITE" id="PS51318">
    <property type="entry name" value="TAT"/>
    <property type="match status" value="1"/>
</dbReference>
<accession>A0A9D1GEZ2</accession>
<evidence type="ECO:0000259" key="16">
    <source>
        <dbReference type="Pfam" id="PF14720"/>
    </source>
</evidence>
<dbReference type="GO" id="GO:0009375">
    <property type="term" value="C:ferredoxin hydrogenase complex"/>
    <property type="evidence" value="ECO:0007669"/>
    <property type="project" value="InterPro"/>
</dbReference>
<feature type="binding site" evidence="13">
    <location>
        <position position="63"/>
    </location>
    <ligand>
        <name>[4Fe-4S] cluster</name>
        <dbReference type="ChEBI" id="CHEBI:49883"/>
        <label>1</label>
    </ligand>
</feature>
<evidence type="ECO:0000256" key="5">
    <source>
        <dbReference type="ARBA" id="ARBA00022475"/>
    </source>
</evidence>
<comment type="subcellular location">
    <subcellularLocation>
        <location evidence="2">Cell membrane</location>
    </subcellularLocation>
</comment>
<dbReference type="InterPro" id="IPR037024">
    <property type="entry name" value="NiFe_Hase_small_N_sf"/>
</dbReference>
<feature type="binding site" evidence="13">
    <location>
        <position position="260"/>
    </location>
    <ligand>
        <name>[4Fe-4S] cluster</name>
        <dbReference type="ChEBI" id="CHEBI:49883"/>
        <label>2</label>
    </ligand>
</feature>
<feature type="binding site" evidence="13">
    <location>
        <position position="66"/>
    </location>
    <ligand>
        <name>[4Fe-4S] cluster</name>
        <dbReference type="ChEBI" id="CHEBI:49883"/>
        <label>1</label>
    </ligand>
</feature>
<keyword evidence="13" id="KW-0003">3Fe-4S</keyword>
<dbReference type="GO" id="GO:0008901">
    <property type="term" value="F:ferredoxin hydrogenase activity"/>
    <property type="evidence" value="ECO:0007669"/>
    <property type="project" value="InterPro"/>
</dbReference>
<dbReference type="Pfam" id="PF01058">
    <property type="entry name" value="Oxidored_q6"/>
    <property type="match status" value="1"/>
</dbReference>
<organism evidence="17 18">
    <name type="scientific">Candidatus Caccoplasma intestinavium</name>
    <dbReference type="NCBI Taxonomy" id="2840716"/>
    <lineage>
        <taxon>Bacteria</taxon>
        <taxon>Pseudomonadati</taxon>
        <taxon>Bacteroidota</taxon>
        <taxon>Bacteroidia</taxon>
        <taxon>Bacteroidales</taxon>
        <taxon>Bacteroidaceae</taxon>
        <taxon>Bacteroidaceae incertae sedis</taxon>
        <taxon>Candidatus Caccoplasma</taxon>
    </lineage>
</organism>
<keyword evidence="11 13" id="KW-0411">Iron-sulfur</keyword>
<keyword evidence="6 13" id="KW-0004">4Fe-4S</keyword>
<evidence type="ECO:0000256" key="12">
    <source>
        <dbReference type="ARBA" id="ARBA00023136"/>
    </source>
</evidence>
<dbReference type="PIRSF" id="PIRSF000310">
    <property type="entry name" value="NiFe_hyd_ssu"/>
    <property type="match status" value="1"/>
</dbReference>
<evidence type="ECO:0000256" key="14">
    <source>
        <dbReference type="SAM" id="MobiDB-lite"/>
    </source>
</evidence>
<evidence type="ECO:0000259" key="15">
    <source>
        <dbReference type="Pfam" id="PF01058"/>
    </source>
</evidence>
<keyword evidence="9" id="KW-0560">Oxidoreductase</keyword>
<dbReference type="AlphaFoldDB" id="A0A9D1GEZ2"/>
<feature type="domain" description="Cytochrome-c3 hydrogenase C-terminal" evidence="16">
    <location>
        <begin position="227"/>
        <end position="305"/>
    </location>
</feature>
<proteinExistence type="inferred from homology"/>
<evidence type="ECO:0000313" key="18">
    <source>
        <dbReference type="Proteomes" id="UP000886722"/>
    </source>
</evidence>
<dbReference type="GO" id="GO:0051539">
    <property type="term" value="F:4 iron, 4 sulfur cluster binding"/>
    <property type="evidence" value="ECO:0007669"/>
    <property type="project" value="UniProtKB-KW"/>
</dbReference>
<dbReference type="Gene3D" id="3.40.50.700">
    <property type="entry name" value="NADH:ubiquinone oxidoreductase-like, 20kDa subunit"/>
    <property type="match status" value="1"/>
</dbReference>
<dbReference type="GO" id="GO:0046872">
    <property type="term" value="F:metal ion binding"/>
    <property type="evidence" value="ECO:0007669"/>
    <property type="project" value="UniProtKB-KW"/>
</dbReference>
<feature type="binding site" evidence="13">
    <location>
        <position position="160"/>
    </location>
    <ligand>
        <name>[4Fe-4S] cluster</name>
        <dbReference type="ChEBI" id="CHEBI:49883"/>
        <label>1</label>
    </ligand>
</feature>
<comment type="caution">
    <text evidence="17">The sequence shown here is derived from an EMBL/GenBank/DDBJ whole genome shotgun (WGS) entry which is preliminary data.</text>
</comment>
<feature type="binding site" evidence="13">
    <location>
        <position position="235"/>
    </location>
    <ligand>
        <name>[4Fe-4S] cluster</name>
        <dbReference type="ChEBI" id="CHEBI:49883"/>
        <label>2</label>
    </ligand>
</feature>
<feature type="region of interest" description="Disordered" evidence="14">
    <location>
        <begin position="365"/>
        <end position="399"/>
    </location>
</feature>
<dbReference type="Gene3D" id="4.10.480.10">
    <property type="entry name" value="Cytochrome-c3 hydrogenase, C-terminal domain"/>
    <property type="match status" value="1"/>
</dbReference>
<dbReference type="GO" id="GO:0005886">
    <property type="term" value="C:plasma membrane"/>
    <property type="evidence" value="ECO:0007669"/>
    <property type="project" value="UniProtKB-SubCell"/>
</dbReference>
<dbReference type="NCBIfam" id="TIGR01409">
    <property type="entry name" value="TAT_signal_seq"/>
    <property type="match status" value="1"/>
</dbReference>
<dbReference type="InterPro" id="IPR001821">
    <property type="entry name" value="NiFe_hydrogenase_ssu"/>
</dbReference>
<comment type="cofactor">
    <cofactor evidence="1">
        <name>[4Fe-4S] cluster</name>
        <dbReference type="ChEBI" id="CHEBI:49883"/>
    </cofactor>
</comment>
<name>A0A9D1GEZ2_9BACT</name>
<evidence type="ECO:0000256" key="1">
    <source>
        <dbReference type="ARBA" id="ARBA00001966"/>
    </source>
</evidence>
<dbReference type="GO" id="GO:0009055">
    <property type="term" value="F:electron transfer activity"/>
    <property type="evidence" value="ECO:0007669"/>
    <property type="project" value="TreeGrafter"/>
</dbReference>
<feature type="binding site" evidence="13">
    <location>
        <position position="266"/>
    </location>
    <ligand>
        <name>[4Fe-4S] cluster</name>
        <dbReference type="ChEBI" id="CHEBI:49883"/>
        <label>2</label>
    </ligand>
</feature>
<evidence type="ECO:0000256" key="8">
    <source>
        <dbReference type="ARBA" id="ARBA00022729"/>
    </source>
</evidence>
<keyword evidence="10 13" id="KW-0408">Iron</keyword>
<evidence type="ECO:0000256" key="4">
    <source>
        <dbReference type="ARBA" id="ARBA00011771"/>
    </source>
</evidence>
<dbReference type="PRINTS" id="PR00614">
    <property type="entry name" value="NIHGNASESMLL"/>
</dbReference>
<feature type="binding site" evidence="13">
    <location>
        <position position="232"/>
    </location>
    <ligand>
        <name>[4Fe-4S] cluster</name>
        <dbReference type="ChEBI" id="CHEBI:49883"/>
        <label>2</label>
    </ligand>
</feature>
<evidence type="ECO:0000256" key="13">
    <source>
        <dbReference type="PIRSR" id="PIRSR000310-1"/>
    </source>
</evidence>
<feature type="binding site" evidence="13">
    <location>
        <position position="275"/>
    </location>
    <ligand>
        <name>[3Fe-4S] cluster</name>
        <dbReference type="ChEBI" id="CHEBI:21137"/>
    </ligand>
</feature>
<evidence type="ECO:0000256" key="11">
    <source>
        <dbReference type="ARBA" id="ARBA00023014"/>
    </source>
</evidence>
<comment type="subunit">
    <text evidence="4">Heterodimer of a large and a small subunit.</text>
</comment>
<dbReference type="InterPro" id="IPR037148">
    <property type="entry name" value="NiFe-Hase_small_C_sf"/>
</dbReference>
<feature type="compositionally biased region" description="Acidic residues" evidence="14">
    <location>
        <begin position="365"/>
        <end position="377"/>
    </location>
</feature>
<dbReference type="Proteomes" id="UP000886722">
    <property type="component" value="Unassembled WGS sequence"/>
</dbReference>
<evidence type="ECO:0000256" key="7">
    <source>
        <dbReference type="ARBA" id="ARBA00022723"/>
    </source>
</evidence>
<evidence type="ECO:0000256" key="10">
    <source>
        <dbReference type="ARBA" id="ARBA00023004"/>
    </source>
</evidence>
<dbReference type="InterPro" id="IPR027394">
    <property type="entry name" value="Cytochrome-c3_hydrogenase_C"/>
</dbReference>
<keyword evidence="8" id="KW-0732">Signal</keyword>
<dbReference type="InterPro" id="IPR006311">
    <property type="entry name" value="TAT_signal"/>
</dbReference>
<feature type="binding site" evidence="13">
    <location>
        <position position="194"/>
    </location>
    <ligand>
        <name>[4Fe-4S] cluster</name>
        <dbReference type="ChEBI" id="CHEBI:49883"/>
        <label>1</label>
    </ligand>
</feature>
<dbReference type="GO" id="GO:0044569">
    <property type="term" value="C:[Ni-Fe] hydrogenase complex"/>
    <property type="evidence" value="ECO:0007669"/>
    <property type="project" value="TreeGrafter"/>
</dbReference>
<evidence type="ECO:0000256" key="3">
    <source>
        <dbReference type="ARBA" id="ARBA00006605"/>
    </source>
</evidence>
<gene>
    <name evidence="17" type="ORF">IAD06_07630</name>
</gene>
<evidence type="ECO:0000313" key="17">
    <source>
        <dbReference type="EMBL" id="HIT39890.1"/>
    </source>
</evidence>
<feature type="domain" description="NADH:ubiquinone oxidoreductase-like 20kDa subunit" evidence="15">
    <location>
        <begin position="63"/>
        <end position="207"/>
    </location>
</feature>
<feature type="compositionally biased region" description="Basic and acidic residues" evidence="14">
    <location>
        <begin position="378"/>
        <end position="399"/>
    </location>
</feature>
<reference evidence="17" key="1">
    <citation type="submission" date="2020-10" db="EMBL/GenBank/DDBJ databases">
        <authorList>
            <person name="Gilroy R."/>
        </authorList>
    </citation>
    <scope>NUCLEOTIDE SEQUENCE</scope>
    <source>
        <strain evidence="17">21143</strain>
    </source>
</reference>
<dbReference type="SUPFAM" id="SSF56770">
    <property type="entry name" value="HydA/Nqo6-like"/>
    <property type="match status" value="1"/>
</dbReference>
<sequence length="399" mass="44140">MDMKEKSLYDELKNKGYTRREFLKFCGIMSAMLGLQTSGMAQVVDALQKKPRKPVLWYHFQECTCCSESFIRASHPLVSQILFDMISLEYTDTLMAAAGEQAEALREKAIKENFGNYIMIVEGAIPLGSPGYCTIAGRDAREVFEDGAAGAEAIIAWGNCASSGCIQHAYPNPTNAQPVHKVFSGKPIINVQGCPPIADVMAGIITYIMTFDRLPELDNVGRPKVFYGRRVHDTCYRRPAYDAGLFVQSFDDENARKGYCLYYMGCKGPNTFNSCAVIKWNDSVSYPIQSGHGCIGCSEANFWDYGPLYSHIPYVHGIGIEATADKIGAGLSAVAIGGILAHAVATNIQKRNLIKNRMDDLDLNEEVHEEDEKDLDTEEKKIDKSLSESKSDITHKPQP</sequence>
<keyword evidence="5" id="KW-1003">Cell membrane</keyword>
<dbReference type="NCBIfam" id="TIGR00391">
    <property type="entry name" value="hydA"/>
    <property type="match status" value="1"/>
</dbReference>
<dbReference type="Pfam" id="PF14720">
    <property type="entry name" value="NiFe_hyd_SSU_C"/>
    <property type="match status" value="1"/>
</dbReference>
<dbReference type="GO" id="GO:0009061">
    <property type="term" value="P:anaerobic respiration"/>
    <property type="evidence" value="ECO:0007669"/>
    <property type="project" value="TreeGrafter"/>
</dbReference>
<protein>
    <submittedName>
        <fullName evidence="17">Hydrogenase small subunit</fullName>
    </submittedName>
</protein>
<evidence type="ECO:0000256" key="6">
    <source>
        <dbReference type="ARBA" id="ARBA00022485"/>
    </source>
</evidence>
<keyword evidence="12" id="KW-0472">Membrane</keyword>
<dbReference type="EMBL" id="DVKT01000058">
    <property type="protein sequence ID" value="HIT39890.1"/>
    <property type="molecule type" value="Genomic_DNA"/>
</dbReference>
<feature type="binding site" evidence="13">
    <location>
        <position position="294"/>
    </location>
    <ligand>
        <name>[3Fe-4S] cluster</name>
        <dbReference type="ChEBI" id="CHEBI:21137"/>
    </ligand>
</feature>
<evidence type="ECO:0000256" key="2">
    <source>
        <dbReference type="ARBA" id="ARBA00004236"/>
    </source>
</evidence>
<keyword evidence="7 13" id="KW-0479">Metal-binding</keyword>
<dbReference type="PANTHER" id="PTHR30013:SF6">
    <property type="entry name" value="HYDROGENASE-1 SMALL CHAIN"/>
    <property type="match status" value="1"/>
</dbReference>
<feature type="binding site" evidence="13">
    <location>
        <position position="297"/>
    </location>
    <ligand>
        <name>[3Fe-4S] cluster</name>
        <dbReference type="ChEBI" id="CHEBI:21137"/>
    </ligand>
</feature>
<reference evidence="17" key="2">
    <citation type="journal article" date="2021" name="PeerJ">
        <title>Extensive microbial diversity within the chicken gut microbiome revealed by metagenomics and culture.</title>
        <authorList>
            <person name="Gilroy R."/>
            <person name="Ravi A."/>
            <person name="Getino M."/>
            <person name="Pursley I."/>
            <person name="Horton D.L."/>
            <person name="Alikhan N.F."/>
            <person name="Baker D."/>
            <person name="Gharbi K."/>
            <person name="Hall N."/>
            <person name="Watson M."/>
            <person name="Adriaenssens E.M."/>
            <person name="Foster-Nyarko E."/>
            <person name="Jarju S."/>
            <person name="Secka A."/>
            <person name="Antonio M."/>
            <person name="Oren A."/>
            <person name="Chaudhuri R.R."/>
            <person name="La Ragione R."/>
            <person name="Hildebrand F."/>
            <person name="Pallen M.J."/>
        </authorList>
    </citation>
    <scope>NUCLEOTIDE SEQUENCE</scope>
    <source>
        <strain evidence="17">21143</strain>
    </source>
</reference>
<dbReference type="InterPro" id="IPR006137">
    <property type="entry name" value="NADH_UbQ_OxRdtase-like_20kDa"/>
</dbReference>
<dbReference type="GO" id="GO:0051538">
    <property type="term" value="F:3 iron, 4 sulfur cluster binding"/>
    <property type="evidence" value="ECO:0007669"/>
    <property type="project" value="UniProtKB-KW"/>
</dbReference>